<dbReference type="RefSeq" id="XP_022344336.1">
    <property type="nucleotide sequence ID" value="XM_022488628.1"/>
</dbReference>
<dbReference type="OrthoDB" id="62798at2759"/>
<gene>
    <name evidence="4" type="primary">LOC111137247</name>
</gene>
<dbReference type="Gene3D" id="3.60.10.10">
    <property type="entry name" value="Endonuclease/exonuclease/phosphatase"/>
    <property type="match status" value="1"/>
</dbReference>
<evidence type="ECO:0000256" key="1">
    <source>
        <dbReference type="ARBA" id="ARBA00005910"/>
    </source>
</evidence>
<dbReference type="InterPro" id="IPR000300">
    <property type="entry name" value="IPPc"/>
</dbReference>
<dbReference type="FunFam" id="2.60.40.2840:FF:000003">
    <property type="entry name" value="Phosphatidylinositol 4,5-bisphosphate 5-phosphatase A"/>
    <property type="match status" value="1"/>
</dbReference>
<dbReference type="SMART" id="SM00128">
    <property type="entry name" value="IPPc"/>
    <property type="match status" value="1"/>
</dbReference>
<reference evidence="4" key="1">
    <citation type="submission" date="2025-08" db="UniProtKB">
        <authorList>
            <consortium name="RefSeq"/>
        </authorList>
    </citation>
    <scope>IDENTIFICATION</scope>
    <source>
        <tissue evidence="4">Whole sample</tissue>
    </source>
</reference>
<comment type="similarity">
    <text evidence="1">Belongs to the inositol 1,4,5-trisphosphate 5-phosphatase type II family.</text>
</comment>
<feature type="domain" description="Inositol polyphosphate-related phosphatase" evidence="2">
    <location>
        <begin position="6"/>
        <end position="306"/>
    </location>
</feature>
<dbReference type="GO" id="GO:0046856">
    <property type="term" value="P:phosphatidylinositol dephosphorylation"/>
    <property type="evidence" value="ECO:0007669"/>
    <property type="project" value="InterPro"/>
</dbReference>
<dbReference type="Pfam" id="PF17751">
    <property type="entry name" value="SKICH"/>
    <property type="match status" value="1"/>
</dbReference>
<evidence type="ECO:0000313" key="4">
    <source>
        <dbReference type="RefSeq" id="XP_022344336.1"/>
    </source>
</evidence>
<dbReference type="SUPFAM" id="SSF56219">
    <property type="entry name" value="DNase I-like"/>
    <property type="match status" value="1"/>
</dbReference>
<sequence>MSGETKEFRLKLVTWNVGYEEPAGDFTDLLDLKADPLPDIYGIGLQEVVTGDFDAYKNPWTSLFTSILVPKGFCLLKAVKLQGLLLVVYIKKEDLLCATHIESEISRAGMGGWWGNKGGVSIRFDLNGVNLIIVNSHLAAHMHNSAERIEDFFTILDTQKFRDKDVDHLLDHDYIFWMGDLNFRIDDLTREEVEKYIKQKDFDTLMKKDQLIKCREEGLIFCDFEEGKLDFPPTYKFDKGTDNYDSSPKRRVPAWCDRILWQVHEDAFEKITIAADLLQYKSIPCYVQSDHKPVIATFKVKVFPCQRFPAPVSFDVGGNWKTGQNAVVKYKIRKDSELLSSDRDWIGLYRSDFKHLKDYVTYIWAKEHTEDIPEGVEVTFWSRYLPEGSGTYRLAYISTYKDTLLGLSEEFQITS</sequence>
<evidence type="ECO:0000259" key="2">
    <source>
        <dbReference type="SMART" id="SM00128"/>
    </source>
</evidence>
<name>A0A8B8EWI4_CRAVI</name>
<dbReference type="PANTHER" id="PTHR11200:SF275">
    <property type="entry name" value="LD06095P"/>
    <property type="match status" value="1"/>
</dbReference>
<accession>A0A8B8EWI4</accession>
<dbReference type="GO" id="GO:0005886">
    <property type="term" value="C:plasma membrane"/>
    <property type="evidence" value="ECO:0007669"/>
    <property type="project" value="TreeGrafter"/>
</dbReference>
<proteinExistence type="inferred from homology"/>
<dbReference type="AlphaFoldDB" id="A0A8B8EWI4"/>
<evidence type="ECO:0000313" key="3">
    <source>
        <dbReference type="Proteomes" id="UP000694844"/>
    </source>
</evidence>
<dbReference type="GO" id="GO:0001726">
    <property type="term" value="C:ruffle"/>
    <property type="evidence" value="ECO:0007669"/>
    <property type="project" value="TreeGrafter"/>
</dbReference>
<dbReference type="Gene3D" id="2.60.40.2840">
    <property type="match status" value="1"/>
</dbReference>
<dbReference type="Pfam" id="PF22669">
    <property type="entry name" value="Exo_endo_phos2"/>
    <property type="match status" value="1"/>
</dbReference>
<dbReference type="GO" id="GO:0004439">
    <property type="term" value="F:phosphatidylinositol-4,5-bisphosphate 5-phosphatase activity"/>
    <property type="evidence" value="ECO:0007669"/>
    <property type="project" value="TreeGrafter"/>
</dbReference>
<dbReference type="InterPro" id="IPR041611">
    <property type="entry name" value="SKICH"/>
</dbReference>
<dbReference type="KEGG" id="cvn:111137247"/>
<protein>
    <submittedName>
        <fullName evidence="4">Inositol polyphosphate 5-phosphatase K-like isoform X1</fullName>
    </submittedName>
</protein>
<dbReference type="GeneID" id="111137247"/>
<dbReference type="PANTHER" id="PTHR11200">
    <property type="entry name" value="INOSITOL 5-PHOSPHATASE"/>
    <property type="match status" value="1"/>
</dbReference>
<dbReference type="GO" id="GO:0005737">
    <property type="term" value="C:cytoplasm"/>
    <property type="evidence" value="ECO:0007669"/>
    <property type="project" value="TreeGrafter"/>
</dbReference>
<organism evidence="3 4">
    <name type="scientific">Crassostrea virginica</name>
    <name type="common">Eastern oyster</name>
    <dbReference type="NCBI Taxonomy" id="6565"/>
    <lineage>
        <taxon>Eukaryota</taxon>
        <taxon>Metazoa</taxon>
        <taxon>Spiralia</taxon>
        <taxon>Lophotrochozoa</taxon>
        <taxon>Mollusca</taxon>
        <taxon>Bivalvia</taxon>
        <taxon>Autobranchia</taxon>
        <taxon>Pteriomorphia</taxon>
        <taxon>Ostreida</taxon>
        <taxon>Ostreoidea</taxon>
        <taxon>Ostreidae</taxon>
        <taxon>Crassostrea</taxon>
    </lineage>
</organism>
<dbReference type="Proteomes" id="UP000694844">
    <property type="component" value="Chromosome 5"/>
</dbReference>
<dbReference type="InterPro" id="IPR046985">
    <property type="entry name" value="IP5"/>
</dbReference>
<dbReference type="InterPro" id="IPR036691">
    <property type="entry name" value="Endo/exonu/phosph_ase_sf"/>
</dbReference>
<keyword evidence="3" id="KW-1185">Reference proteome</keyword>